<comment type="caution">
    <text evidence="3">The sequence shown here is derived from an EMBL/GenBank/DDBJ whole genome shotgun (WGS) entry which is preliminary data.</text>
</comment>
<evidence type="ECO:0000259" key="2">
    <source>
        <dbReference type="Pfam" id="PF20410"/>
    </source>
</evidence>
<gene>
    <name evidence="3" type="ORF">K6753_01885</name>
</gene>
<dbReference type="InterPro" id="IPR046519">
    <property type="entry name" value="X-Tfes_XVIPCD"/>
</dbReference>
<dbReference type="Pfam" id="PF20410">
    <property type="entry name" value="X-Tfes_XVIPCD"/>
    <property type="match status" value="1"/>
</dbReference>
<name>A0ABS7T339_9GAMM</name>
<sequence>MTPPRTQTQVTGSPTENELRAIAYFAIGLGSEGGFGGRDVSHRLSFAGNIRRGVMEPLGNSGFSLGTLQTDLGQHPAVAGELVSSFQSWAREHHPSWVLSSTSEQQLTADLARTGRAISADKGRPPNAEALDRLNAYLQSDEGISFVHARDVAQIDRLISGVAPHLVETTLYQESSTDDQVRLAAVVMKLQNQSGSKWTPRILQGMDQGRLDSVDAVNTAIDTLRRADIRTDYVESGRVHTSHAAEVLVALRNADPRSPLADAWSAVVADPLVNPTQLHQQPGKPDLPHQYTAVKNLFLQPAQAPRLIAALDEGGAYAWGRPRPENGNPPTAGLYASGDDLVLWNLEGHGARHVDGAWSAVSRDDLSRARHRNGIVDLFEDAERQTRTLLHVDPTAPVLRPAGTDARRISVDLGESAAPSLPGISGSPLGSSSHPLLNQARAGVHRLDRDLGRTPDDASERMSASLAALAQARGLTRIDHVVLSAQTDALSAGANVFVIQGDLGDPARRVGHMRTQDAVAAPVEASLAQLEVGARQPSGHPRQRNGAGRARSRAHAGRVTGLAGLPLLARPYQGHRIAG</sequence>
<dbReference type="EMBL" id="JAINZW010000001">
    <property type="protein sequence ID" value="MBZ4038286.1"/>
    <property type="molecule type" value="Genomic_DNA"/>
</dbReference>
<feature type="region of interest" description="Disordered" evidence="1">
    <location>
        <begin position="533"/>
        <end position="555"/>
    </location>
</feature>
<accession>A0ABS7T339</accession>
<proteinExistence type="predicted"/>
<dbReference type="Proteomes" id="UP001430954">
    <property type="component" value="Unassembled WGS sequence"/>
</dbReference>
<evidence type="ECO:0000256" key="1">
    <source>
        <dbReference type="SAM" id="MobiDB-lite"/>
    </source>
</evidence>
<feature type="domain" description="X-Tfes XVIPCD" evidence="2">
    <location>
        <begin position="433"/>
        <end position="531"/>
    </location>
</feature>
<reference evidence="3 4" key="1">
    <citation type="submission" date="2021-09" db="EMBL/GenBank/DDBJ databases">
        <title>Lysobacter sp. 13A isolated from the river sediment.</title>
        <authorList>
            <person name="Liu H."/>
            <person name="Li S."/>
            <person name="Mao S."/>
        </authorList>
    </citation>
    <scope>NUCLEOTIDE SEQUENCE [LARGE SCALE GENOMIC DNA]</scope>
    <source>
        <strain evidence="3 4">13A</strain>
    </source>
</reference>
<dbReference type="RefSeq" id="WP_223674482.1">
    <property type="nucleotide sequence ID" value="NZ_JAINZW010000001.1"/>
</dbReference>
<evidence type="ECO:0000313" key="3">
    <source>
        <dbReference type="EMBL" id="MBZ4038286.1"/>
    </source>
</evidence>
<evidence type="ECO:0000313" key="4">
    <source>
        <dbReference type="Proteomes" id="UP001430954"/>
    </source>
</evidence>
<keyword evidence="4" id="KW-1185">Reference proteome</keyword>
<organism evidence="3 4">
    <name type="scientific">Novilysobacter selenitireducens</name>
    <dbReference type="NCBI Taxonomy" id="2872639"/>
    <lineage>
        <taxon>Bacteria</taxon>
        <taxon>Pseudomonadati</taxon>
        <taxon>Pseudomonadota</taxon>
        <taxon>Gammaproteobacteria</taxon>
        <taxon>Lysobacterales</taxon>
        <taxon>Lysobacteraceae</taxon>
        <taxon>Novilysobacter</taxon>
    </lineage>
</organism>
<protein>
    <recommendedName>
        <fullName evidence="2">X-Tfes XVIPCD domain-containing protein</fullName>
    </recommendedName>
</protein>